<dbReference type="InterPro" id="IPR028082">
    <property type="entry name" value="Peripla_BP_I"/>
</dbReference>
<keyword evidence="2 4" id="KW-0732">Signal</keyword>
<feature type="compositionally biased region" description="Acidic residues" evidence="3">
    <location>
        <begin position="66"/>
        <end position="84"/>
    </location>
</feature>
<dbReference type="PANTHER" id="PTHR47235:SF1">
    <property type="entry name" value="BLR6548 PROTEIN"/>
    <property type="match status" value="1"/>
</dbReference>
<evidence type="ECO:0000256" key="1">
    <source>
        <dbReference type="ARBA" id="ARBA00010062"/>
    </source>
</evidence>
<keyword evidence="7" id="KW-1185">Reference proteome</keyword>
<feature type="region of interest" description="Disordered" evidence="3">
    <location>
        <begin position="33"/>
        <end position="110"/>
    </location>
</feature>
<dbReference type="InterPro" id="IPR028081">
    <property type="entry name" value="Leu-bd"/>
</dbReference>
<proteinExistence type="inferred from homology"/>
<dbReference type="RefSeq" id="WP_344733598.1">
    <property type="nucleotide sequence ID" value="NZ_BAAAZH010000016.1"/>
</dbReference>
<comment type="similarity">
    <text evidence="1">Belongs to the leucine-binding protein family.</text>
</comment>
<comment type="caution">
    <text evidence="6">The sequence shown here is derived from an EMBL/GenBank/DDBJ whole genome shotgun (WGS) entry which is preliminary data.</text>
</comment>
<organism evidence="6 7">
    <name type="scientific">Nocardioides fonticola</name>
    <dbReference type="NCBI Taxonomy" id="450363"/>
    <lineage>
        <taxon>Bacteria</taxon>
        <taxon>Bacillati</taxon>
        <taxon>Actinomycetota</taxon>
        <taxon>Actinomycetes</taxon>
        <taxon>Propionibacteriales</taxon>
        <taxon>Nocardioidaceae</taxon>
        <taxon>Nocardioides</taxon>
    </lineage>
</organism>
<dbReference type="PANTHER" id="PTHR47235">
    <property type="entry name" value="BLR6548 PROTEIN"/>
    <property type="match status" value="1"/>
</dbReference>
<sequence length="490" mass="51391">MRSPRPLLAAAVAAIALSLAACGSQLQPDEVARANGTGTVSGGDLAPVDGQADAGSDVGADPDSAAPDDADGPAVQEGEDDTAGGDDGTSTSIDRDGGAQSPTSGVKAGNCAGFANQTGITDDTITLANTADISGPVPGLFQAAQDAAKAFVAYYNASGQKLCGRSLTLDALDTRSDAGGDQQVYSEACDQAFAVVGSVSSQDQGGAATAQKCGIPDIRAFVTTPQRAACTTCFAAYTIQPDVIPGVVGKFFLAQYREATQKAAMFYVDVQAASVNARSWAAGMTKQGFRFDIVQGIDTAEFNYAPYVQQMKDKGTKFVQYFGPYQFAVRLQQAMAQQNYRVPVYLEDPTIYDQNYVDTVGADGDKSFVYSMIDLFDDTKNPEMVLYRQWLNQVRPGAVPNYYGLFAWSAARLFVAEATKLGGKLTRASLVAALKGVDGWTGNGLHAPMHVGAKRTSECMKVIQLSGGSWRQVSPGDYMCGPTVPTGVAN</sequence>
<feature type="signal peptide" evidence="4">
    <location>
        <begin position="1"/>
        <end position="23"/>
    </location>
</feature>
<gene>
    <name evidence="6" type="ORF">GCM10022215_23650</name>
</gene>
<dbReference type="Proteomes" id="UP001501495">
    <property type="component" value="Unassembled WGS sequence"/>
</dbReference>
<evidence type="ECO:0000313" key="6">
    <source>
        <dbReference type="EMBL" id="GAA4120266.1"/>
    </source>
</evidence>
<evidence type="ECO:0000313" key="7">
    <source>
        <dbReference type="Proteomes" id="UP001501495"/>
    </source>
</evidence>
<dbReference type="SUPFAM" id="SSF53822">
    <property type="entry name" value="Periplasmic binding protein-like I"/>
    <property type="match status" value="1"/>
</dbReference>
<accession>A0ABP7XJG5</accession>
<evidence type="ECO:0000256" key="3">
    <source>
        <dbReference type="SAM" id="MobiDB-lite"/>
    </source>
</evidence>
<evidence type="ECO:0000256" key="4">
    <source>
        <dbReference type="SAM" id="SignalP"/>
    </source>
</evidence>
<dbReference type="Gene3D" id="3.40.50.2300">
    <property type="match status" value="2"/>
</dbReference>
<feature type="chain" id="PRO_5045712450" description="Leucine-binding protein domain-containing protein" evidence="4">
    <location>
        <begin position="24"/>
        <end position="490"/>
    </location>
</feature>
<dbReference type="PROSITE" id="PS51257">
    <property type="entry name" value="PROKAR_LIPOPROTEIN"/>
    <property type="match status" value="1"/>
</dbReference>
<reference evidence="7" key="1">
    <citation type="journal article" date="2019" name="Int. J. Syst. Evol. Microbiol.">
        <title>The Global Catalogue of Microorganisms (GCM) 10K type strain sequencing project: providing services to taxonomists for standard genome sequencing and annotation.</title>
        <authorList>
            <consortium name="The Broad Institute Genomics Platform"/>
            <consortium name="The Broad Institute Genome Sequencing Center for Infectious Disease"/>
            <person name="Wu L."/>
            <person name="Ma J."/>
        </authorList>
    </citation>
    <scope>NUCLEOTIDE SEQUENCE [LARGE SCALE GENOMIC DNA]</scope>
    <source>
        <strain evidence="7">JCM 16703</strain>
    </source>
</reference>
<feature type="domain" description="Leucine-binding protein" evidence="5">
    <location>
        <begin position="124"/>
        <end position="468"/>
    </location>
</feature>
<feature type="compositionally biased region" description="Low complexity" evidence="3">
    <location>
        <begin position="52"/>
        <end position="65"/>
    </location>
</feature>
<dbReference type="EMBL" id="BAAAZH010000016">
    <property type="protein sequence ID" value="GAA4120266.1"/>
    <property type="molecule type" value="Genomic_DNA"/>
</dbReference>
<protein>
    <recommendedName>
        <fullName evidence="5">Leucine-binding protein domain-containing protein</fullName>
    </recommendedName>
</protein>
<name>A0ABP7XJG5_9ACTN</name>
<dbReference type="Pfam" id="PF13458">
    <property type="entry name" value="Peripla_BP_6"/>
    <property type="match status" value="1"/>
</dbReference>
<evidence type="ECO:0000259" key="5">
    <source>
        <dbReference type="Pfam" id="PF13458"/>
    </source>
</evidence>
<evidence type="ECO:0000256" key="2">
    <source>
        <dbReference type="ARBA" id="ARBA00022729"/>
    </source>
</evidence>